<keyword evidence="3" id="KW-1185">Reference proteome</keyword>
<proteinExistence type="predicted"/>
<feature type="signal peptide" evidence="1">
    <location>
        <begin position="1"/>
        <end position="21"/>
    </location>
</feature>
<name>A0AA37SVL4_9BACT</name>
<accession>A0AA37SVL4</accession>
<dbReference type="InterPro" id="IPR043749">
    <property type="entry name" value="DUF5694"/>
</dbReference>
<gene>
    <name evidence="2" type="ORF">GCM10007940_32210</name>
</gene>
<evidence type="ECO:0008006" key="4">
    <source>
        <dbReference type="Google" id="ProtNLM"/>
    </source>
</evidence>
<organism evidence="2 3">
    <name type="scientific">Portibacter lacus</name>
    <dbReference type="NCBI Taxonomy" id="1099794"/>
    <lineage>
        <taxon>Bacteria</taxon>
        <taxon>Pseudomonadati</taxon>
        <taxon>Bacteroidota</taxon>
        <taxon>Saprospiria</taxon>
        <taxon>Saprospirales</taxon>
        <taxon>Haliscomenobacteraceae</taxon>
        <taxon>Portibacter</taxon>
    </lineage>
</organism>
<comment type="caution">
    <text evidence="2">The sequence shown here is derived from an EMBL/GenBank/DDBJ whole genome shotgun (WGS) entry which is preliminary data.</text>
</comment>
<reference evidence="2" key="1">
    <citation type="journal article" date="2014" name="Int. J. Syst. Evol. Microbiol.">
        <title>Complete genome sequence of Corynebacterium casei LMG S-19264T (=DSM 44701T), isolated from a smear-ripened cheese.</title>
        <authorList>
            <consortium name="US DOE Joint Genome Institute (JGI-PGF)"/>
            <person name="Walter F."/>
            <person name="Albersmeier A."/>
            <person name="Kalinowski J."/>
            <person name="Ruckert C."/>
        </authorList>
    </citation>
    <scope>NUCLEOTIDE SEQUENCE</scope>
    <source>
        <strain evidence="2">NBRC 108769</strain>
    </source>
</reference>
<dbReference type="Proteomes" id="UP001156666">
    <property type="component" value="Unassembled WGS sequence"/>
</dbReference>
<dbReference type="EMBL" id="BSOH01000021">
    <property type="protein sequence ID" value="GLR18605.1"/>
    <property type="molecule type" value="Genomic_DNA"/>
</dbReference>
<protein>
    <recommendedName>
        <fullName evidence="4">TraB/GumN family protein</fullName>
    </recommendedName>
</protein>
<feature type="chain" id="PRO_5041367026" description="TraB/GumN family protein" evidence="1">
    <location>
        <begin position="22"/>
        <end position="307"/>
    </location>
</feature>
<dbReference type="RefSeq" id="WP_235294271.1">
    <property type="nucleotide sequence ID" value="NZ_BSOH01000021.1"/>
</dbReference>
<keyword evidence="1" id="KW-0732">Signal</keyword>
<evidence type="ECO:0000313" key="3">
    <source>
        <dbReference type="Proteomes" id="UP001156666"/>
    </source>
</evidence>
<sequence length="307" mass="35402">MKVLLKILALILIVNISTASAQSKEVVIVGTMHQVPDIIKNAYKPMFKKVKKYEPQAIYVEYVPGSDLESVAFDTPEFLQLSDSIAENYKLDQCVIDELNKKPLDQFSTADFTAMKTYYTAKRDYANTRYFTFLEKYGIDGPKKPKGNENGDISFKLASHQGMKYLHSMDYQASNQYYYKYWRACDSTYIVSGKMQDIAKQNKKRYRMEVVGTLLRGNARNTNRLKTLEQYHKSNTLHYVESPEEVCVEGGKWWDFRNEKMAKNIGDQVLRSDNERNLVVVGAGHVVGIKAELEKNYPNLIVRTLYK</sequence>
<dbReference type="AlphaFoldDB" id="A0AA37SVL4"/>
<evidence type="ECO:0000313" key="2">
    <source>
        <dbReference type="EMBL" id="GLR18605.1"/>
    </source>
</evidence>
<evidence type="ECO:0000256" key="1">
    <source>
        <dbReference type="SAM" id="SignalP"/>
    </source>
</evidence>
<dbReference type="Pfam" id="PF18950">
    <property type="entry name" value="DUF5694"/>
    <property type="match status" value="1"/>
</dbReference>
<reference evidence="2" key="2">
    <citation type="submission" date="2023-01" db="EMBL/GenBank/DDBJ databases">
        <title>Draft genome sequence of Portibacter lacus strain NBRC 108769.</title>
        <authorList>
            <person name="Sun Q."/>
            <person name="Mori K."/>
        </authorList>
    </citation>
    <scope>NUCLEOTIDE SEQUENCE</scope>
    <source>
        <strain evidence="2">NBRC 108769</strain>
    </source>
</reference>